<gene>
    <name evidence="2" type="ORF">LPB19_07485</name>
</gene>
<organism evidence="2 3">
    <name type="scientific">Marinobacter salinisoli</name>
    <dbReference type="NCBI Taxonomy" id="2769486"/>
    <lineage>
        <taxon>Bacteria</taxon>
        <taxon>Pseudomonadati</taxon>
        <taxon>Pseudomonadota</taxon>
        <taxon>Gammaproteobacteria</taxon>
        <taxon>Pseudomonadales</taxon>
        <taxon>Marinobacteraceae</taxon>
        <taxon>Marinobacter</taxon>
    </lineage>
</organism>
<dbReference type="PROSITE" id="PS51354">
    <property type="entry name" value="GLUTAREDOXIN_2"/>
    <property type="match status" value="1"/>
</dbReference>
<keyword evidence="3" id="KW-1185">Reference proteome</keyword>
<evidence type="ECO:0000313" key="2">
    <source>
        <dbReference type="EMBL" id="QSP96210.1"/>
    </source>
</evidence>
<dbReference type="Pfam" id="PF00462">
    <property type="entry name" value="Glutaredoxin"/>
    <property type="match status" value="1"/>
</dbReference>
<dbReference type="EMBL" id="CP071247">
    <property type="protein sequence ID" value="QSP96210.1"/>
    <property type="molecule type" value="Genomic_DNA"/>
</dbReference>
<evidence type="ECO:0000313" key="3">
    <source>
        <dbReference type="Proteomes" id="UP000663555"/>
    </source>
</evidence>
<dbReference type="NCBIfam" id="NF008401">
    <property type="entry name" value="PRK11200.1"/>
    <property type="match status" value="1"/>
</dbReference>
<dbReference type="Gene3D" id="3.40.30.10">
    <property type="entry name" value="Glutaredoxin"/>
    <property type="match status" value="1"/>
</dbReference>
<proteinExistence type="predicted"/>
<protein>
    <submittedName>
        <fullName evidence="2">GrxA family glutaredoxin</fullName>
    </submittedName>
</protein>
<feature type="domain" description="Glutaredoxin" evidence="1">
    <location>
        <begin position="4"/>
        <end position="65"/>
    </location>
</feature>
<dbReference type="InterPro" id="IPR002109">
    <property type="entry name" value="Glutaredoxin"/>
</dbReference>
<dbReference type="InterPro" id="IPR014025">
    <property type="entry name" value="Glutaredoxin_subgr"/>
</dbReference>
<dbReference type="SUPFAM" id="SSF52833">
    <property type="entry name" value="Thioredoxin-like"/>
    <property type="match status" value="1"/>
</dbReference>
<dbReference type="PRINTS" id="PR00160">
    <property type="entry name" value="GLUTAREDOXIN"/>
</dbReference>
<evidence type="ECO:0000259" key="1">
    <source>
        <dbReference type="Pfam" id="PF00462"/>
    </source>
</evidence>
<dbReference type="InterPro" id="IPR036249">
    <property type="entry name" value="Thioredoxin-like_sf"/>
</dbReference>
<accession>A0ABX7MV14</accession>
<reference evidence="2 3" key="1">
    <citation type="submission" date="2021-03" db="EMBL/GenBank/DDBJ databases">
        <title>Genome sequencing of Marinobacter sp. LPB0319.</title>
        <authorList>
            <person name="Kim J."/>
        </authorList>
    </citation>
    <scope>NUCLEOTIDE SEQUENCE [LARGE SCALE GENOMIC DNA]</scope>
    <source>
        <strain evidence="2 3">LPB0319</strain>
    </source>
</reference>
<dbReference type="Proteomes" id="UP000663555">
    <property type="component" value="Chromosome"/>
</dbReference>
<sequence length="84" mass="9307">MEPVIIYGRASCGFCLRAKALCEAKGLPYTWVDMVEERLSKQDIAAKIGRPVHTVPQILVGDRYIGGCDDFFAFVRGREAELAS</sequence>
<dbReference type="RefSeq" id="WP_206645437.1">
    <property type="nucleotide sequence ID" value="NZ_CP071247.1"/>
</dbReference>
<name>A0ABX7MV14_9GAMM</name>